<accession>A0ACB6ZLT7</accession>
<organism evidence="1 2">
    <name type="scientific">Thelephora ganbajun</name>
    <name type="common">Ganba fungus</name>
    <dbReference type="NCBI Taxonomy" id="370292"/>
    <lineage>
        <taxon>Eukaryota</taxon>
        <taxon>Fungi</taxon>
        <taxon>Dikarya</taxon>
        <taxon>Basidiomycota</taxon>
        <taxon>Agaricomycotina</taxon>
        <taxon>Agaricomycetes</taxon>
        <taxon>Thelephorales</taxon>
        <taxon>Thelephoraceae</taxon>
        <taxon>Thelephora</taxon>
    </lineage>
</organism>
<reference evidence="1" key="2">
    <citation type="journal article" date="2020" name="Nat. Commun.">
        <title>Large-scale genome sequencing of mycorrhizal fungi provides insights into the early evolution of symbiotic traits.</title>
        <authorList>
            <person name="Miyauchi S."/>
            <person name="Kiss E."/>
            <person name="Kuo A."/>
            <person name="Drula E."/>
            <person name="Kohler A."/>
            <person name="Sanchez-Garcia M."/>
            <person name="Morin E."/>
            <person name="Andreopoulos B."/>
            <person name="Barry K.W."/>
            <person name="Bonito G."/>
            <person name="Buee M."/>
            <person name="Carver A."/>
            <person name="Chen C."/>
            <person name="Cichocki N."/>
            <person name="Clum A."/>
            <person name="Culley D."/>
            <person name="Crous P.W."/>
            <person name="Fauchery L."/>
            <person name="Girlanda M."/>
            <person name="Hayes R.D."/>
            <person name="Keri Z."/>
            <person name="LaButti K."/>
            <person name="Lipzen A."/>
            <person name="Lombard V."/>
            <person name="Magnuson J."/>
            <person name="Maillard F."/>
            <person name="Murat C."/>
            <person name="Nolan M."/>
            <person name="Ohm R.A."/>
            <person name="Pangilinan J."/>
            <person name="Pereira M.F."/>
            <person name="Perotto S."/>
            <person name="Peter M."/>
            <person name="Pfister S."/>
            <person name="Riley R."/>
            <person name="Sitrit Y."/>
            <person name="Stielow J.B."/>
            <person name="Szollosi G."/>
            <person name="Zifcakova L."/>
            <person name="Stursova M."/>
            <person name="Spatafora J.W."/>
            <person name="Tedersoo L."/>
            <person name="Vaario L.M."/>
            <person name="Yamada A."/>
            <person name="Yan M."/>
            <person name="Wang P."/>
            <person name="Xu J."/>
            <person name="Bruns T."/>
            <person name="Baldrian P."/>
            <person name="Vilgalys R."/>
            <person name="Dunand C."/>
            <person name="Henrissat B."/>
            <person name="Grigoriev I.V."/>
            <person name="Hibbett D."/>
            <person name="Nagy L.G."/>
            <person name="Martin F.M."/>
        </authorList>
    </citation>
    <scope>NUCLEOTIDE SEQUENCE</scope>
    <source>
        <strain evidence="1">P2</strain>
    </source>
</reference>
<dbReference type="EMBL" id="MU117983">
    <property type="protein sequence ID" value="KAF9650597.1"/>
    <property type="molecule type" value="Genomic_DNA"/>
</dbReference>
<dbReference type="Proteomes" id="UP000886501">
    <property type="component" value="Unassembled WGS sequence"/>
</dbReference>
<name>A0ACB6ZLT7_THEGA</name>
<evidence type="ECO:0000313" key="2">
    <source>
        <dbReference type="Proteomes" id="UP000886501"/>
    </source>
</evidence>
<evidence type="ECO:0000313" key="1">
    <source>
        <dbReference type="EMBL" id="KAF9650597.1"/>
    </source>
</evidence>
<gene>
    <name evidence="1" type="ORF">BDM02DRAFT_3220392</name>
</gene>
<protein>
    <submittedName>
        <fullName evidence="1">Uncharacterized protein</fullName>
    </submittedName>
</protein>
<proteinExistence type="predicted"/>
<comment type="caution">
    <text evidence="1">The sequence shown here is derived from an EMBL/GenBank/DDBJ whole genome shotgun (WGS) entry which is preliminary data.</text>
</comment>
<sequence>MKASFLHPTISRLRSSLTQEPSQPNSTATSNSQLSNEHSLESSHFSALSNDRPTVVQPDEMPTQPGREVFQWTPLNAISNFVYSTKASKALNAMETANLGTPTVMTTNGLICVGTETGFVCVFDFKQNLKCTCGTDAIDANVGAVTSLALSHDHTWVASGHASGHVRVFDLNKPGVPARVVSPTSPTAVRGGRREGHFPGITITSIGFVAGRHTAIVTADENGLAFYHSLGKVLFVDATDVIRILGKYPEDVSPEPTPRGGIGSSSTPFRRRRERKTNTILAMAPLPLGTCLHRTDGYNLVAMVTPIKLVIVGLKPKPTTWYRRLRRDNEEKGPRDKWKGTLAWFPSVEDPSPTPGNPPSKDRSKVEATGTTPALIFSWGKQFHLIRVSEKKITQSVKNAKTGKISEVELGAIVIEEASTWAADEVVLAIRWLSANQIIALTPNSLQVHDVNTKKLVERSWFSAQSLMSPTLSQTVNGSVAYADSVLDVSHSIQVYKTKIFILGRDMLQVGTLLTWADRILAFVMEGDFLSAIQLTRSYYIGEAEGNRNGLPEDPEALKEEVGTKMRELMAASARYAFSEDRLTDSTHVTPDNRGVDRTSMFENLVSTCVRACLALDDLDFVFEDLFQHYDDSGISRIYLTQLEPFILDGSISQVPPRITQRIIAVHAEDGHPDLAEQVIWHIDPLCLDINQAINLCQTYHLYDALIYVYTRALQDYVSPIVILIGLIRKVQQFRRDRAYRSSAAEISEQEAAIEPYVINAYKIYPYLSDILTGLTYPSEQPLSGLEASRAKKDIYTFLFFGRSSVWPVGEGGKLVLTSDEEGGVEPTYPYLRLLLRFDAESLLNSLDLAFEDSYLNDETRGVSRLVIIKVLLDILSSSNLAPTDTMFVNIFIARNVPKYPQFIQISPSALHDILIFLAEYPDESTREDRQLAAEFLLSVYTPHEGERLQRIFEEAGFYRILRSWHRQERMWRPLVFAYLHDPELRASEVFPAVEDTLKEFSRSTGTISSELRDTLSDALPDLLHNSVTNTALTIEKFAPDLHQKAIDILGDGADPQRLAYLRRLFGLPSLHDDLSDGWHPVTPSPTTPQSLRVLYVRLQCELDRSNVITALKQFPVDFFEWPDVVNVCEAQKAYDAVVWCLYWKGDSEGALKKANFIHRDLTAEMIGNWGPGESSRNEIVRRLNTIVAVSQQAIRICLHYPQLPDLSTTVNVQDMWFELLKGQVECVQAVSAYIALQGPPTIQDDENQLPAQEDTLTRLRALVQDTFSSLVSVSSSHRISFPKLFKRLVDSATQTSKETHYNEFRTILTGMMESYRSDGDILTTTKQILDRDVFDIVEELVKVRSRGWRLERGATCSSCGKGLLSTAGGGLPTDGFKLSLNGVVYHASCFKKVVV</sequence>
<keyword evidence="2" id="KW-1185">Reference proteome</keyword>
<reference evidence="1" key="1">
    <citation type="submission" date="2019-10" db="EMBL/GenBank/DDBJ databases">
        <authorList>
            <consortium name="DOE Joint Genome Institute"/>
            <person name="Kuo A."/>
            <person name="Miyauchi S."/>
            <person name="Kiss E."/>
            <person name="Drula E."/>
            <person name="Kohler A."/>
            <person name="Sanchez-Garcia M."/>
            <person name="Andreopoulos B."/>
            <person name="Barry K.W."/>
            <person name="Bonito G."/>
            <person name="Buee M."/>
            <person name="Carver A."/>
            <person name="Chen C."/>
            <person name="Cichocki N."/>
            <person name="Clum A."/>
            <person name="Culley D."/>
            <person name="Crous P.W."/>
            <person name="Fauchery L."/>
            <person name="Girlanda M."/>
            <person name="Hayes R."/>
            <person name="Keri Z."/>
            <person name="Labutti K."/>
            <person name="Lipzen A."/>
            <person name="Lombard V."/>
            <person name="Magnuson J."/>
            <person name="Maillard F."/>
            <person name="Morin E."/>
            <person name="Murat C."/>
            <person name="Nolan M."/>
            <person name="Ohm R."/>
            <person name="Pangilinan J."/>
            <person name="Pereira M."/>
            <person name="Perotto S."/>
            <person name="Peter M."/>
            <person name="Riley R."/>
            <person name="Sitrit Y."/>
            <person name="Stielow B."/>
            <person name="Szollosi G."/>
            <person name="Zifcakova L."/>
            <person name="Stursova M."/>
            <person name="Spatafora J.W."/>
            <person name="Tedersoo L."/>
            <person name="Vaario L.-M."/>
            <person name="Yamada A."/>
            <person name="Yan M."/>
            <person name="Wang P."/>
            <person name="Xu J."/>
            <person name="Bruns T."/>
            <person name="Baldrian P."/>
            <person name="Vilgalys R."/>
            <person name="Henrissat B."/>
            <person name="Grigoriev I.V."/>
            <person name="Hibbett D."/>
            <person name="Nagy L.G."/>
            <person name="Martin F.M."/>
        </authorList>
    </citation>
    <scope>NUCLEOTIDE SEQUENCE</scope>
    <source>
        <strain evidence="1">P2</strain>
    </source>
</reference>